<gene>
    <name evidence="2" type="ORF">FOZ63_015568</name>
</gene>
<evidence type="ECO:0000256" key="1">
    <source>
        <dbReference type="SAM" id="MobiDB-lite"/>
    </source>
</evidence>
<comment type="caution">
    <text evidence="2">The sequence shown here is derived from an EMBL/GenBank/DDBJ whole genome shotgun (WGS) entry which is preliminary data.</text>
</comment>
<proteinExistence type="predicted"/>
<protein>
    <submittedName>
        <fullName evidence="2">Uncharacterized protein</fullName>
    </submittedName>
</protein>
<keyword evidence="3" id="KW-1185">Reference proteome</keyword>
<feature type="region of interest" description="Disordered" evidence="1">
    <location>
        <begin position="103"/>
        <end position="141"/>
    </location>
</feature>
<evidence type="ECO:0000313" key="2">
    <source>
        <dbReference type="EMBL" id="KAF4703471.1"/>
    </source>
</evidence>
<accession>A0A7J6Q659</accession>
<feature type="compositionally biased region" description="Polar residues" evidence="1">
    <location>
        <begin position="1"/>
        <end position="10"/>
    </location>
</feature>
<feature type="compositionally biased region" description="Low complexity" evidence="1">
    <location>
        <begin position="121"/>
        <end position="141"/>
    </location>
</feature>
<name>A0A7J6Q659_PEROL</name>
<feature type="region of interest" description="Disordered" evidence="1">
    <location>
        <begin position="1"/>
        <end position="44"/>
    </location>
</feature>
<feature type="non-terminal residue" evidence="2">
    <location>
        <position position="1"/>
    </location>
</feature>
<evidence type="ECO:0000313" key="3">
    <source>
        <dbReference type="Proteomes" id="UP000553632"/>
    </source>
</evidence>
<organism evidence="2 3">
    <name type="scientific">Perkinsus olseni</name>
    <name type="common">Perkinsus atlanticus</name>
    <dbReference type="NCBI Taxonomy" id="32597"/>
    <lineage>
        <taxon>Eukaryota</taxon>
        <taxon>Sar</taxon>
        <taxon>Alveolata</taxon>
        <taxon>Perkinsozoa</taxon>
        <taxon>Perkinsea</taxon>
        <taxon>Perkinsida</taxon>
        <taxon>Perkinsidae</taxon>
        <taxon>Perkinsus</taxon>
    </lineage>
</organism>
<dbReference type="Proteomes" id="UP000553632">
    <property type="component" value="Unassembled WGS sequence"/>
</dbReference>
<dbReference type="EMBL" id="JABANO010035454">
    <property type="protein sequence ID" value="KAF4703471.1"/>
    <property type="molecule type" value="Genomic_DNA"/>
</dbReference>
<sequence length="141" mass="15897">TSVIPTTHGVQQPLDPSPDPTRDEEEEVHSTTNPTTPAGAATGADFSIVGKWRSQYANNIEVKEDGMVTMTILGREIRATILREEVRRDDDERLMMILTMGEWRSEPIATQPPPHDDEQQLEQQQEQQQEQGLLLDDSPHL</sequence>
<feature type="compositionally biased region" description="Low complexity" evidence="1">
    <location>
        <begin position="31"/>
        <end position="44"/>
    </location>
</feature>
<dbReference type="AlphaFoldDB" id="A0A7J6Q659"/>
<reference evidence="2 3" key="1">
    <citation type="submission" date="2020-04" db="EMBL/GenBank/DDBJ databases">
        <title>Perkinsus olseni comparative genomics.</title>
        <authorList>
            <person name="Bogema D.R."/>
        </authorList>
    </citation>
    <scope>NUCLEOTIDE SEQUENCE [LARGE SCALE GENOMIC DNA]</scope>
    <source>
        <strain evidence="2 3">ATCC PRA-207</strain>
    </source>
</reference>
<feature type="non-terminal residue" evidence="2">
    <location>
        <position position="141"/>
    </location>
</feature>